<dbReference type="UniPathway" id="UPA00848">
    <property type="reaction ID" value="UER00151"/>
</dbReference>
<dbReference type="GO" id="GO:0005525">
    <property type="term" value="F:GTP binding"/>
    <property type="evidence" value="ECO:0007669"/>
    <property type="project" value="UniProtKB-KW"/>
</dbReference>
<evidence type="ECO:0000259" key="10">
    <source>
        <dbReference type="Pfam" id="PF01227"/>
    </source>
</evidence>
<dbReference type="HAMAP" id="MF_00223">
    <property type="entry name" value="FolE"/>
    <property type="match status" value="1"/>
</dbReference>
<keyword evidence="6 11" id="KW-0378">Hydrolase</keyword>
<feature type="domain" description="GTP cyclohydrolase I" evidence="10">
    <location>
        <begin position="41"/>
        <end position="217"/>
    </location>
</feature>
<keyword evidence="5" id="KW-0547">Nucleotide-binding</keyword>
<evidence type="ECO:0000256" key="8">
    <source>
        <dbReference type="ARBA" id="ARBA00023134"/>
    </source>
</evidence>
<dbReference type="NCBIfam" id="NF006826">
    <property type="entry name" value="PRK09347.1-3"/>
    <property type="match status" value="1"/>
</dbReference>
<evidence type="ECO:0000256" key="2">
    <source>
        <dbReference type="ARBA" id="ARBA00008085"/>
    </source>
</evidence>
<dbReference type="Gene3D" id="3.30.1130.10">
    <property type="match status" value="1"/>
</dbReference>
<keyword evidence="8" id="KW-0342">GTP-binding</keyword>
<dbReference type="Proteomes" id="UP000595437">
    <property type="component" value="Chromosome 7"/>
</dbReference>
<dbReference type="GO" id="GO:0005737">
    <property type="term" value="C:cytoplasm"/>
    <property type="evidence" value="ECO:0007669"/>
    <property type="project" value="TreeGrafter"/>
</dbReference>
<evidence type="ECO:0000313" key="12">
    <source>
        <dbReference type="Proteomes" id="UP000595437"/>
    </source>
</evidence>
<dbReference type="SUPFAM" id="SSF55620">
    <property type="entry name" value="Tetrahydrobiopterin biosynthesis enzymes-like"/>
    <property type="match status" value="1"/>
</dbReference>
<evidence type="ECO:0000256" key="7">
    <source>
        <dbReference type="ARBA" id="ARBA00023007"/>
    </source>
</evidence>
<dbReference type="EMBL" id="CP045896">
    <property type="protein sequence ID" value="QQP50511.1"/>
    <property type="molecule type" value="Genomic_DNA"/>
</dbReference>
<dbReference type="FunFam" id="3.30.1130.10:FF:000012">
    <property type="entry name" value="GTP cyclohydrolase 1"/>
    <property type="match status" value="1"/>
</dbReference>
<comment type="similarity">
    <text evidence="2">Belongs to the GTP cyclohydrolase I family.</text>
</comment>
<evidence type="ECO:0000256" key="9">
    <source>
        <dbReference type="ARBA" id="ARBA00030854"/>
    </source>
</evidence>
<evidence type="ECO:0000313" key="11">
    <source>
        <dbReference type="EMBL" id="QQP50511.1"/>
    </source>
</evidence>
<dbReference type="PROSITE" id="PS00860">
    <property type="entry name" value="GTP_CYCLOHYDROL_1_2"/>
    <property type="match status" value="1"/>
</dbReference>
<accession>A0A7T8HI99</accession>
<dbReference type="Pfam" id="PF01227">
    <property type="entry name" value="GTP_cyclohydroI"/>
    <property type="match status" value="1"/>
</dbReference>
<dbReference type="PROSITE" id="PS00859">
    <property type="entry name" value="GTP_CYCLOHYDROL_1_1"/>
    <property type="match status" value="1"/>
</dbReference>
<comment type="pathway">
    <text evidence="1">Cofactor biosynthesis; 7,8-dihydroneopterin triphosphate biosynthesis; 7,8-dihydroneopterin triphosphate from GTP: step 1/1.</text>
</comment>
<dbReference type="GO" id="GO:0008270">
    <property type="term" value="F:zinc ion binding"/>
    <property type="evidence" value="ECO:0007669"/>
    <property type="project" value="TreeGrafter"/>
</dbReference>
<dbReference type="NCBIfam" id="TIGR00063">
    <property type="entry name" value="folE"/>
    <property type="match status" value="1"/>
</dbReference>
<dbReference type="InterPro" id="IPR043133">
    <property type="entry name" value="GTP-CH-I_C/QueF"/>
</dbReference>
<dbReference type="PANTHER" id="PTHR11109:SF7">
    <property type="entry name" value="GTP CYCLOHYDROLASE 1"/>
    <property type="match status" value="1"/>
</dbReference>
<evidence type="ECO:0000256" key="4">
    <source>
        <dbReference type="ARBA" id="ARBA00017272"/>
    </source>
</evidence>
<sequence>MEGKNKENKDCKSCSSNREALTRLDSRFYRDQKDHSIPVMAEHYKQIIRSMGEDPERSGLKDTPLRAAKAMMFFSKGYDDSIENAVKSAVFDENHDEMVVVKDIEMFSLCEHHLVPFIGKVSIGYLPQGKVLGLSKFARIVEIYSRRLQVQERLTREIANAVSESVNPAGVAVVIEACHLCMVMRGVQKVNSKTVTSCMLGVFRDDPKTRNEFLDLIKI</sequence>
<dbReference type="InterPro" id="IPR043134">
    <property type="entry name" value="GTP-CH-I_N"/>
</dbReference>
<proteinExistence type="inferred from homology"/>
<name>A0A7T8HI99_CALRO</name>
<dbReference type="PANTHER" id="PTHR11109">
    <property type="entry name" value="GTP CYCLOHYDROLASE I"/>
    <property type="match status" value="1"/>
</dbReference>
<dbReference type="GO" id="GO:0046654">
    <property type="term" value="P:tetrahydrofolate biosynthetic process"/>
    <property type="evidence" value="ECO:0007669"/>
    <property type="project" value="InterPro"/>
</dbReference>
<dbReference type="Gene3D" id="1.10.286.10">
    <property type="match status" value="1"/>
</dbReference>
<evidence type="ECO:0000256" key="5">
    <source>
        <dbReference type="ARBA" id="ARBA00022741"/>
    </source>
</evidence>
<keyword evidence="12" id="KW-1185">Reference proteome</keyword>
<protein>
    <recommendedName>
        <fullName evidence="4">GTP cyclohydrolase 1</fullName>
        <ecNumber evidence="3">3.5.4.16</ecNumber>
    </recommendedName>
    <alternativeName>
        <fullName evidence="9">GTP cyclohydrolase I</fullName>
    </alternativeName>
</protein>
<dbReference type="EC" id="3.5.4.16" evidence="3"/>
<evidence type="ECO:0000256" key="6">
    <source>
        <dbReference type="ARBA" id="ARBA00022801"/>
    </source>
</evidence>
<evidence type="ECO:0000256" key="3">
    <source>
        <dbReference type="ARBA" id="ARBA00012715"/>
    </source>
</evidence>
<dbReference type="InterPro" id="IPR018234">
    <property type="entry name" value="GTP_CycHdrlase_I_CS"/>
</dbReference>
<gene>
    <name evidence="11" type="ORF">FKW44_011529</name>
</gene>
<organism evidence="11 12">
    <name type="scientific">Caligus rogercresseyi</name>
    <name type="common">Sea louse</name>
    <dbReference type="NCBI Taxonomy" id="217165"/>
    <lineage>
        <taxon>Eukaryota</taxon>
        <taxon>Metazoa</taxon>
        <taxon>Ecdysozoa</taxon>
        <taxon>Arthropoda</taxon>
        <taxon>Crustacea</taxon>
        <taxon>Multicrustacea</taxon>
        <taxon>Hexanauplia</taxon>
        <taxon>Copepoda</taxon>
        <taxon>Siphonostomatoida</taxon>
        <taxon>Caligidae</taxon>
        <taxon>Caligus</taxon>
    </lineage>
</organism>
<keyword evidence="7" id="KW-0783">Tetrahydrobiopterin biosynthesis</keyword>
<dbReference type="InterPro" id="IPR020602">
    <property type="entry name" value="GTP_CycHdrlase_I_dom"/>
</dbReference>
<reference evidence="12" key="1">
    <citation type="submission" date="2021-01" db="EMBL/GenBank/DDBJ databases">
        <title>Caligus Genome Assembly.</title>
        <authorList>
            <person name="Gallardo-Escarate C."/>
        </authorList>
    </citation>
    <scope>NUCLEOTIDE SEQUENCE [LARGE SCALE GENOMIC DNA]</scope>
</reference>
<evidence type="ECO:0000256" key="1">
    <source>
        <dbReference type="ARBA" id="ARBA00005080"/>
    </source>
</evidence>
<dbReference type="GO" id="GO:0006729">
    <property type="term" value="P:tetrahydrobiopterin biosynthetic process"/>
    <property type="evidence" value="ECO:0007669"/>
    <property type="project" value="UniProtKB-KW"/>
</dbReference>
<dbReference type="GO" id="GO:0003934">
    <property type="term" value="F:GTP cyclohydrolase I activity"/>
    <property type="evidence" value="ECO:0007669"/>
    <property type="project" value="UniProtKB-EC"/>
</dbReference>
<dbReference type="AlphaFoldDB" id="A0A7T8HI99"/>
<dbReference type="InterPro" id="IPR001474">
    <property type="entry name" value="GTP_CycHdrlase_I"/>
</dbReference>
<dbReference type="OrthoDB" id="4966at2759"/>
<dbReference type="CDD" id="cd00642">
    <property type="entry name" value="GTP_cyclohydro1"/>
    <property type="match status" value="1"/>
</dbReference>
<dbReference type="NCBIfam" id="NF006825">
    <property type="entry name" value="PRK09347.1-2"/>
    <property type="match status" value="1"/>
</dbReference>